<keyword evidence="2" id="KW-1185">Reference proteome</keyword>
<dbReference type="OrthoDB" id="19613at2"/>
<evidence type="ECO:0000313" key="2">
    <source>
        <dbReference type="Proteomes" id="UP000031552"/>
    </source>
</evidence>
<proteinExistence type="predicted"/>
<reference evidence="1" key="1">
    <citation type="submission" date="2013-12" db="EMBL/GenBank/DDBJ databases">
        <authorList>
            <person name="Linke B."/>
        </authorList>
    </citation>
    <scope>NUCLEOTIDE SEQUENCE [LARGE SCALE GENOMIC DNA]</scope>
    <source>
        <strain evidence="1">CRIB-18</strain>
    </source>
</reference>
<name>A0A090D3D8_9BACT</name>
<gene>
    <name evidence="1" type="ORF">CSEC_2402</name>
</gene>
<dbReference type="RefSeq" id="WP_053332053.1">
    <property type="nucleotide sequence ID" value="NZ_CCEJ010000014.1"/>
</dbReference>
<organism evidence="1 2">
    <name type="scientific">Candidatus Criblamydia sequanensis CRIB-18</name>
    <dbReference type="NCBI Taxonomy" id="1437425"/>
    <lineage>
        <taxon>Bacteria</taxon>
        <taxon>Pseudomonadati</taxon>
        <taxon>Chlamydiota</taxon>
        <taxon>Chlamydiia</taxon>
        <taxon>Parachlamydiales</taxon>
        <taxon>Candidatus Criblamydiaceae</taxon>
        <taxon>Candidatus Criblamydia</taxon>
    </lineage>
</organism>
<comment type="caution">
    <text evidence="1">The sequence shown here is derived from an EMBL/GenBank/DDBJ whole genome shotgun (WGS) entry which is preliminary data.</text>
</comment>
<accession>A0A090D3D8</accession>
<dbReference type="EMBL" id="CCEJ010000014">
    <property type="protein sequence ID" value="CDR35208.1"/>
    <property type="molecule type" value="Genomic_DNA"/>
</dbReference>
<dbReference type="PANTHER" id="PTHR30189">
    <property type="entry name" value="LPS-ASSEMBLY PROTEIN"/>
    <property type="match status" value="1"/>
</dbReference>
<dbReference type="PANTHER" id="PTHR30189:SF1">
    <property type="entry name" value="LPS-ASSEMBLY PROTEIN LPTD"/>
    <property type="match status" value="1"/>
</dbReference>
<evidence type="ECO:0000313" key="1">
    <source>
        <dbReference type="EMBL" id="CDR35208.1"/>
    </source>
</evidence>
<dbReference type="AlphaFoldDB" id="A0A090D3D8"/>
<dbReference type="GO" id="GO:1990351">
    <property type="term" value="C:transporter complex"/>
    <property type="evidence" value="ECO:0007669"/>
    <property type="project" value="TreeGrafter"/>
</dbReference>
<dbReference type="STRING" id="1437425.CSEC_2402"/>
<dbReference type="GO" id="GO:0009279">
    <property type="term" value="C:cell outer membrane"/>
    <property type="evidence" value="ECO:0007669"/>
    <property type="project" value="TreeGrafter"/>
</dbReference>
<protein>
    <submittedName>
        <fullName evidence="1">Conserved putative secreted protein</fullName>
    </submittedName>
</protein>
<dbReference type="InterPro" id="IPR050218">
    <property type="entry name" value="LptD"/>
</dbReference>
<sequence>MPKILNASFKTLLCFFLFCFFSKALLLFSEIETFESKDPFFDDPNIQIDLKEPEFSPGLLRTEKGGVLQAPNIRIQARSIVYISKIEDGEKKTLVKAEGDLFVEFGEYVFTGDSIEYDFTNSTGTIINGKSAIEPWYFGGEIIQLSSEGSLLIRQGFLTTSETLCPDWSIEATSAELRCRRFLSADKVCFKILKIPLLYVPCFKLDLNTIFDSPIRYTVRFGGQQGTRLGVAYELWSWNGFKALAKLDYRFKRGFGGGIESQYRSPDRAHCFQMINYIANDNSICDPKQRVRYRFQGIYNGYLQEGKTKLHLCYDKLSDKDMAEDYYDETLDIDVPGRTELKLSHLEETWISSLFTRVRINTFQSLKQDLPTAFASIKPFYLPSNLGILSEYVVKLSYLDYDYANTTPHLHDYRSSRFSVRQNFYRPFILNYVTLTPETGLTAIYYGDSPSRTPKELVLGRFDLNANTRLSKRWGRIKHVVEPFTRYSYQTMPTTAPFRHFIFDIEDGLYRLNYATIGVRNAFYDLSDYNIQRPVEFNVWTYAFFQARAYKTLLPKAYAELDLRLTSTLRQSFFVGWNFEQQILDCFNLNLAWTASDDLAIATEYRHRSRYSWRKDDPCNFNMESFLSENVLLHSSISDRRDTLLFHTFWRFYPNWALEFQTRIGWNRIYEPNYRELQVDLHTFLGSAWKLKISYQLREDDHRLAFYFKLAPQAPSRQSPCYVPMLDF</sequence>
<dbReference type="eggNOG" id="COG1452">
    <property type="taxonomic scope" value="Bacteria"/>
</dbReference>
<reference evidence="1" key="2">
    <citation type="submission" date="2014-09" db="EMBL/GenBank/DDBJ databases">
        <title>Criblamydia sequanensis harbors a mega-plasmid encoding arsenite resistance.</title>
        <authorList>
            <person name="Bertelli C."/>
            <person name="Goesmann A."/>
            <person name="Greub G."/>
        </authorList>
    </citation>
    <scope>NUCLEOTIDE SEQUENCE [LARGE SCALE GENOMIC DNA]</scope>
    <source>
        <strain evidence="1">CRIB-18</strain>
    </source>
</reference>
<dbReference type="Proteomes" id="UP000031552">
    <property type="component" value="Unassembled WGS sequence"/>
</dbReference>